<feature type="binding site" evidence="2">
    <location>
        <position position="202"/>
    </location>
    <ligand>
        <name>FAD</name>
        <dbReference type="ChEBI" id="CHEBI:57692"/>
    </ligand>
</feature>
<name>A0AAV8Z557_9CUCU</name>
<accession>A0AAV8Z557</accession>
<dbReference type="PROSITE" id="PS00623">
    <property type="entry name" value="GMC_OXRED_1"/>
    <property type="match status" value="1"/>
</dbReference>
<dbReference type="PIRSF" id="PIRSF000137">
    <property type="entry name" value="Alcohol_oxidase"/>
    <property type="match status" value="1"/>
</dbReference>
<dbReference type="InterPro" id="IPR000172">
    <property type="entry name" value="GMC_OxRdtase_N"/>
</dbReference>
<evidence type="ECO:0000256" key="1">
    <source>
        <dbReference type="ARBA" id="ARBA00010790"/>
    </source>
</evidence>
<dbReference type="AlphaFoldDB" id="A0AAV8Z557"/>
<evidence type="ECO:0000313" key="6">
    <source>
        <dbReference type="EMBL" id="KAJ8958477.1"/>
    </source>
</evidence>
<dbReference type="GO" id="GO:0016614">
    <property type="term" value="F:oxidoreductase activity, acting on CH-OH group of donors"/>
    <property type="evidence" value="ECO:0007669"/>
    <property type="project" value="InterPro"/>
</dbReference>
<dbReference type="InterPro" id="IPR007867">
    <property type="entry name" value="GMC_OxRtase_C"/>
</dbReference>
<feature type="domain" description="Glucose-methanol-choline oxidoreductase N-terminal" evidence="4">
    <location>
        <begin position="62"/>
        <end position="85"/>
    </location>
</feature>
<comment type="cofactor">
    <cofactor evidence="2">
        <name>FAD</name>
        <dbReference type="ChEBI" id="CHEBI:57692"/>
    </cofactor>
</comment>
<keyword evidence="7" id="KW-1185">Reference proteome</keyword>
<organism evidence="6 7">
    <name type="scientific">Aromia moschata</name>
    <dbReference type="NCBI Taxonomy" id="1265417"/>
    <lineage>
        <taxon>Eukaryota</taxon>
        <taxon>Metazoa</taxon>
        <taxon>Ecdysozoa</taxon>
        <taxon>Arthropoda</taxon>
        <taxon>Hexapoda</taxon>
        <taxon>Insecta</taxon>
        <taxon>Pterygota</taxon>
        <taxon>Neoptera</taxon>
        <taxon>Endopterygota</taxon>
        <taxon>Coleoptera</taxon>
        <taxon>Polyphaga</taxon>
        <taxon>Cucujiformia</taxon>
        <taxon>Chrysomeloidea</taxon>
        <taxon>Cerambycidae</taxon>
        <taxon>Cerambycinae</taxon>
        <taxon>Callichromatini</taxon>
        <taxon>Aromia</taxon>
    </lineage>
</organism>
<dbReference type="Gene3D" id="3.50.50.60">
    <property type="entry name" value="FAD/NAD(P)-binding domain"/>
    <property type="match status" value="1"/>
</dbReference>
<keyword evidence="2 3" id="KW-0274">FAD</keyword>
<dbReference type="SUPFAM" id="SSF51905">
    <property type="entry name" value="FAD/NAD(P)-binding domain"/>
    <property type="match status" value="1"/>
</dbReference>
<keyword evidence="3" id="KW-0285">Flavoprotein</keyword>
<evidence type="ECO:0000256" key="3">
    <source>
        <dbReference type="RuleBase" id="RU003968"/>
    </source>
</evidence>
<comment type="similarity">
    <text evidence="1 3">Belongs to the GMC oxidoreductase family.</text>
</comment>
<dbReference type="EMBL" id="JAPWTK010000017">
    <property type="protein sequence ID" value="KAJ8958477.1"/>
    <property type="molecule type" value="Genomic_DNA"/>
</dbReference>
<evidence type="ECO:0000313" key="7">
    <source>
        <dbReference type="Proteomes" id="UP001162162"/>
    </source>
</evidence>
<dbReference type="Pfam" id="PF05199">
    <property type="entry name" value="GMC_oxred_C"/>
    <property type="match status" value="1"/>
</dbReference>
<dbReference type="SUPFAM" id="SSF54373">
    <property type="entry name" value="FAD-linked reductases, C-terminal domain"/>
    <property type="match status" value="1"/>
</dbReference>
<gene>
    <name evidence="6" type="ORF">NQ318_002270</name>
</gene>
<dbReference type="Pfam" id="PF00732">
    <property type="entry name" value="GMC_oxred_N"/>
    <property type="match status" value="1"/>
</dbReference>
<dbReference type="Proteomes" id="UP001162162">
    <property type="component" value="Unassembled WGS sequence"/>
</dbReference>
<sequence>MVPDLCNNDLPNPDLTLTVMRMQIPSLLFYMHLTQEDWNYKTEKKGNFSTGYGNTMLNYCRGKLLGGSSGINAMIYTRGNKRDYDRWAEMGNHGWEWESVLRNYKEMENLKAEELKDSTQYGREGYLGLSWYSSDEPLKDTLKEAIRTLGYPPLLEEQPLNPLGIFDSLMTIEDGMRLSSAKAFLGKVKERTNLRVALNAHVTKILIDEATMTARGVTVKVGDRTLNIYAKKEVILSAGTMNSPQLLMLSGIGPRRHLEDLEIEVLKDLPVGDNMQDHAIFLGLPYKLGRNAVTPETPTTIVDDFYNYFMHRRGSLSRIRTTNLISFINTKNDSIYPNVEIVNVLFKPSDMLLPQLAAALGFSKDVADDYLGTNKENTMVTFTPMVLNPKSRGKIRLNSKDPLEAPLIYDQYFTDEKDEDLETALEAIRFVERLVVTEPFHKHQPEPIKLNIPLCESFQV</sequence>
<dbReference type="PANTHER" id="PTHR11552:SF215">
    <property type="entry name" value="FI02019P"/>
    <property type="match status" value="1"/>
</dbReference>
<reference evidence="6" key="1">
    <citation type="journal article" date="2023" name="Insect Mol. Biol.">
        <title>Genome sequencing provides insights into the evolution of gene families encoding plant cell wall-degrading enzymes in longhorned beetles.</title>
        <authorList>
            <person name="Shin N.R."/>
            <person name="Okamura Y."/>
            <person name="Kirsch R."/>
            <person name="Pauchet Y."/>
        </authorList>
    </citation>
    <scope>NUCLEOTIDE SEQUENCE</scope>
    <source>
        <strain evidence="6">AMC_N1</strain>
    </source>
</reference>
<dbReference type="GO" id="GO:0050660">
    <property type="term" value="F:flavin adenine dinucleotide binding"/>
    <property type="evidence" value="ECO:0007669"/>
    <property type="project" value="InterPro"/>
</dbReference>
<dbReference type="PROSITE" id="PS00624">
    <property type="entry name" value="GMC_OXRED_2"/>
    <property type="match status" value="1"/>
</dbReference>
<evidence type="ECO:0000256" key="2">
    <source>
        <dbReference type="PIRSR" id="PIRSR000137-2"/>
    </source>
</evidence>
<dbReference type="Gene3D" id="3.30.560.10">
    <property type="entry name" value="Glucose Oxidase, domain 3"/>
    <property type="match status" value="1"/>
</dbReference>
<evidence type="ECO:0000259" key="4">
    <source>
        <dbReference type="PROSITE" id="PS00623"/>
    </source>
</evidence>
<protein>
    <recommendedName>
        <fullName evidence="4 5">Glucose-methanol-choline oxidoreductase N-terminal domain-containing protein</fullName>
    </recommendedName>
</protein>
<dbReference type="InterPro" id="IPR012132">
    <property type="entry name" value="GMC_OxRdtase"/>
</dbReference>
<comment type="caution">
    <text evidence="6">The sequence shown here is derived from an EMBL/GenBank/DDBJ whole genome shotgun (WGS) entry which is preliminary data.</text>
</comment>
<proteinExistence type="inferred from homology"/>
<dbReference type="InterPro" id="IPR036188">
    <property type="entry name" value="FAD/NAD-bd_sf"/>
</dbReference>
<dbReference type="PANTHER" id="PTHR11552">
    <property type="entry name" value="GLUCOSE-METHANOL-CHOLINE GMC OXIDOREDUCTASE"/>
    <property type="match status" value="1"/>
</dbReference>
<feature type="domain" description="Glucose-methanol-choline oxidoreductase N-terminal" evidence="5">
    <location>
        <begin position="239"/>
        <end position="253"/>
    </location>
</feature>
<evidence type="ECO:0000259" key="5">
    <source>
        <dbReference type="PROSITE" id="PS00624"/>
    </source>
</evidence>